<dbReference type="PANTHER" id="PTHR35303:SF8">
    <property type="entry name" value="GAMMA-BUTYROBETAINE HYDROXYLASE-LIKE N-TERMINAL DOMAIN-CONTAINING PROTEIN"/>
    <property type="match status" value="1"/>
</dbReference>
<dbReference type="EMBL" id="PRDL01000001">
    <property type="protein sequence ID" value="MBE8718527.1"/>
    <property type="molecule type" value="Genomic_DNA"/>
</dbReference>
<organism evidence="4 5">
    <name type="scientific">Cellvibrio polysaccharolyticus</name>
    <dbReference type="NCBI Taxonomy" id="2082724"/>
    <lineage>
        <taxon>Bacteria</taxon>
        <taxon>Pseudomonadati</taxon>
        <taxon>Pseudomonadota</taxon>
        <taxon>Gammaproteobacteria</taxon>
        <taxon>Cellvibrionales</taxon>
        <taxon>Cellvibrionaceae</taxon>
        <taxon>Cellvibrio</taxon>
    </lineage>
</organism>
<dbReference type="RefSeq" id="WP_193911160.1">
    <property type="nucleotide sequence ID" value="NZ_PRDL01000001.1"/>
</dbReference>
<dbReference type="InterPro" id="IPR010376">
    <property type="entry name" value="GBBH-like_N"/>
</dbReference>
<sequence length="108" mass="11887">MNALSQPAPQSIRNEPAQQQVSLVWSDGEISSLSWLLLRSACQCSGCRARRLKGTISLLDPDIRVTAINNMVYGIQLVFSDGHERGIFPWSYLRQLSGFKPDAPAALA</sequence>
<comment type="caution">
    <text evidence="4">The sequence shown here is derived from an EMBL/GenBank/DDBJ whole genome shotgun (WGS) entry which is preliminary data.</text>
</comment>
<dbReference type="Pfam" id="PF06155">
    <property type="entry name" value="GBBH-like_N"/>
    <property type="match status" value="1"/>
</dbReference>
<evidence type="ECO:0000256" key="1">
    <source>
        <dbReference type="ARBA" id="ARBA00022723"/>
    </source>
</evidence>
<proteinExistence type="predicted"/>
<name>A0A928YV06_9GAMM</name>
<evidence type="ECO:0000313" key="5">
    <source>
        <dbReference type="Proteomes" id="UP000652567"/>
    </source>
</evidence>
<reference evidence="4" key="1">
    <citation type="submission" date="2018-07" db="EMBL/GenBank/DDBJ databases">
        <title>Genome assembly of strain Ka43.</title>
        <authorList>
            <person name="Kukolya J."/>
            <person name="Nagy I."/>
            <person name="Horvath B."/>
            <person name="Toth A."/>
        </authorList>
    </citation>
    <scope>NUCLEOTIDE SEQUENCE</scope>
    <source>
        <strain evidence="4">KB43</strain>
    </source>
</reference>
<dbReference type="Gene3D" id="3.30.2020.30">
    <property type="match status" value="1"/>
</dbReference>
<evidence type="ECO:0000259" key="3">
    <source>
        <dbReference type="Pfam" id="PF06155"/>
    </source>
</evidence>
<accession>A0A928YV06</accession>
<dbReference type="GO" id="GO:0046872">
    <property type="term" value="F:metal ion binding"/>
    <property type="evidence" value="ECO:0007669"/>
    <property type="project" value="UniProtKB-KW"/>
</dbReference>
<dbReference type="PANTHER" id="PTHR35303">
    <property type="entry name" value="OS02G0197800 PROTEIN"/>
    <property type="match status" value="1"/>
</dbReference>
<keyword evidence="5" id="KW-1185">Reference proteome</keyword>
<protein>
    <submittedName>
        <fullName evidence="4">DUF971 domain-containing protein</fullName>
    </submittedName>
</protein>
<keyword evidence="2" id="KW-0408">Iron</keyword>
<dbReference type="Proteomes" id="UP000652567">
    <property type="component" value="Unassembled WGS sequence"/>
</dbReference>
<evidence type="ECO:0000256" key="2">
    <source>
        <dbReference type="ARBA" id="ARBA00023004"/>
    </source>
</evidence>
<evidence type="ECO:0000313" key="4">
    <source>
        <dbReference type="EMBL" id="MBE8718527.1"/>
    </source>
</evidence>
<dbReference type="AlphaFoldDB" id="A0A928YV06"/>
<keyword evidence="1" id="KW-0479">Metal-binding</keyword>
<feature type="domain" description="Gamma-butyrobetaine hydroxylase-like N-terminal" evidence="3">
    <location>
        <begin position="13"/>
        <end position="94"/>
    </location>
</feature>
<gene>
    <name evidence="4" type="ORF">C4F51_15185</name>
</gene>
<dbReference type="InterPro" id="IPR038492">
    <property type="entry name" value="GBBH-like_N_sf"/>
</dbReference>